<evidence type="ECO:0000313" key="5">
    <source>
        <dbReference type="Proteomes" id="UP000308133"/>
    </source>
</evidence>
<dbReference type="GO" id="GO:0016791">
    <property type="term" value="F:phosphatase activity"/>
    <property type="evidence" value="ECO:0007669"/>
    <property type="project" value="TreeGrafter"/>
</dbReference>
<dbReference type="PANTHER" id="PTHR31126">
    <property type="entry name" value="TYROSINE-PROTEIN PHOSPHATASE"/>
    <property type="match status" value="1"/>
</dbReference>
<evidence type="ECO:0000256" key="2">
    <source>
        <dbReference type="ARBA" id="ARBA00022490"/>
    </source>
</evidence>
<dbReference type="Pfam" id="PF03162">
    <property type="entry name" value="Y_phosphatase2"/>
    <property type="match status" value="1"/>
</dbReference>
<comment type="caution">
    <text evidence="4">The sequence shown here is derived from an EMBL/GenBank/DDBJ whole genome shotgun (WGS) entry which is preliminary data.</text>
</comment>
<accession>A0A4U7B4B1</accession>
<evidence type="ECO:0000256" key="3">
    <source>
        <dbReference type="ARBA" id="ARBA00022801"/>
    </source>
</evidence>
<dbReference type="AlphaFoldDB" id="A0A4U7B4B1"/>
<dbReference type="FunFam" id="3.90.190.10:FF:000035">
    <property type="entry name" value="Tyrosine phosphatase, putative"/>
    <property type="match status" value="1"/>
</dbReference>
<name>A0A4U7B4B1_9PEZI</name>
<dbReference type="PROSITE" id="PS00383">
    <property type="entry name" value="TYR_PHOSPHATASE_1"/>
    <property type="match status" value="1"/>
</dbReference>
<sequence length="215" mass="24146">MSTETMVIEVSRSDKTGDNHHVERTTTRFLTRATRQTRSLSALPPARLTNFAPPLNFGAVEEGKIYRSAFPKDENFDFIREIGIKSVIILTGEVLSPSYLEFLSDNQISWIQYDVPQNKNGEVKIEQALVREVLNVVLQNIHQPMLIHCNGGKHRTGCVTACFRKIQRNGETEAALSEYEVFARGKSRDGDRSFIGSFDIAANAQKARETGWISA</sequence>
<keyword evidence="3" id="KW-0378">Hydrolase</keyword>
<evidence type="ECO:0000256" key="1">
    <source>
        <dbReference type="ARBA" id="ARBA00004496"/>
    </source>
</evidence>
<comment type="subcellular location">
    <subcellularLocation>
        <location evidence="1">Cytoplasm</location>
    </subcellularLocation>
</comment>
<dbReference type="Proteomes" id="UP000308133">
    <property type="component" value="Unassembled WGS sequence"/>
</dbReference>
<dbReference type="InterPro" id="IPR004861">
    <property type="entry name" value="Siw14-like"/>
</dbReference>
<dbReference type="InterPro" id="IPR016130">
    <property type="entry name" value="Tyr_Pase_AS"/>
</dbReference>
<proteinExistence type="predicted"/>
<protein>
    <submittedName>
        <fullName evidence="4">Tyrosine-protein phosphatase-like protein 2</fullName>
    </submittedName>
</protein>
<dbReference type="InterPro" id="IPR029021">
    <property type="entry name" value="Prot-tyrosine_phosphatase-like"/>
</dbReference>
<reference evidence="4 5" key="1">
    <citation type="submission" date="2018-02" db="EMBL/GenBank/DDBJ databases">
        <title>Draft genome sequences of Elsinoe sp., causing black scab on jojoba.</title>
        <authorList>
            <person name="Stodart B."/>
            <person name="Jeffress S."/>
            <person name="Ash G."/>
            <person name="Arun Chinnappa K."/>
        </authorList>
    </citation>
    <scope>NUCLEOTIDE SEQUENCE [LARGE SCALE GENOMIC DNA]</scope>
    <source>
        <strain evidence="4 5">Hillstone_2</strain>
    </source>
</reference>
<evidence type="ECO:0000313" key="4">
    <source>
        <dbReference type="EMBL" id="TKX22187.1"/>
    </source>
</evidence>
<dbReference type="SUPFAM" id="SSF52799">
    <property type="entry name" value="(Phosphotyrosine protein) phosphatases II"/>
    <property type="match status" value="1"/>
</dbReference>
<organism evidence="4 5">
    <name type="scientific">Elsinoe australis</name>
    <dbReference type="NCBI Taxonomy" id="40998"/>
    <lineage>
        <taxon>Eukaryota</taxon>
        <taxon>Fungi</taxon>
        <taxon>Dikarya</taxon>
        <taxon>Ascomycota</taxon>
        <taxon>Pezizomycotina</taxon>
        <taxon>Dothideomycetes</taxon>
        <taxon>Dothideomycetidae</taxon>
        <taxon>Myriangiales</taxon>
        <taxon>Elsinoaceae</taxon>
        <taxon>Elsinoe</taxon>
    </lineage>
</organism>
<gene>
    <name evidence="4" type="ORF">C1H76_5620</name>
</gene>
<dbReference type="PANTHER" id="PTHR31126:SF48">
    <property type="entry name" value="INOSITOL PHOSPHATASE SIW14"/>
    <property type="match status" value="1"/>
</dbReference>
<dbReference type="GO" id="GO:0052840">
    <property type="term" value="F:inositol diphosphate tetrakisphosphate diphosphatase activity"/>
    <property type="evidence" value="ECO:0007669"/>
    <property type="project" value="TreeGrafter"/>
</dbReference>
<dbReference type="EMBL" id="PTQR01000071">
    <property type="protein sequence ID" value="TKX22187.1"/>
    <property type="molecule type" value="Genomic_DNA"/>
</dbReference>
<dbReference type="GO" id="GO:0005737">
    <property type="term" value="C:cytoplasm"/>
    <property type="evidence" value="ECO:0007669"/>
    <property type="project" value="UniProtKB-SubCell"/>
</dbReference>
<dbReference type="Gene3D" id="3.90.190.10">
    <property type="entry name" value="Protein tyrosine phosphatase superfamily"/>
    <property type="match status" value="1"/>
</dbReference>
<keyword evidence="2" id="KW-0963">Cytoplasm</keyword>